<evidence type="ECO:0000313" key="2">
    <source>
        <dbReference type="Proteomes" id="UP001432312"/>
    </source>
</evidence>
<evidence type="ECO:0000313" key="1">
    <source>
        <dbReference type="EMBL" id="WUN77912.1"/>
    </source>
</evidence>
<proteinExistence type="predicted"/>
<dbReference type="EMBL" id="CP108036">
    <property type="protein sequence ID" value="WUN77912.1"/>
    <property type="molecule type" value="Genomic_DNA"/>
</dbReference>
<dbReference type="GeneID" id="95495368"/>
<organism evidence="1 2">
    <name type="scientific">Streptomyces erythrochromogenes</name>
    <dbReference type="NCBI Taxonomy" id="285574"/>
    <lineage>
        <taxon>Bacteria</taxon>
        <taxon>Bacillati</taxon>
        <taxon>Actinomycetota</taxon>
        <taxon>Actinomycetes</taxon>
        <taxon>Kitasatosporales</taxon>
        <taxon>Streptomycetaceae</taxon>
        <taxon>Streptomyces</taxon>
    </lineage>
</organism>
<accession>A0ABZ1Q6F8</accession>
<keyword evidence="2" id="KW-1185">Reference proteome</keyword>
<reference evidence="1" key="1">
    <citation type="submission" date="2022-10" db="EMBL/GenBank/DDBJ databases">
        <title>The complete genomes of actinobacterial strains from the NBC collection.</title>
        <authorList>
            <person name="Joergensen T.S."/>
            <person name="Alvarez Arevalo M."/>
            <person name="Sterndorff E.B."/>
            <person name="Faurdal D."/>
            <person name="Vuksanovic O."/>
            <person name="Mourched A.-S."/>
            <person name="Charusanti P."/>
            <person name="Shaw S."/>
            <person name="Blin K."/>
            <person name="Weber T."/>
        </authorList>
    </citation>
    <scope>NUCLEOTIDE SEQUENCE</scope>
    <source>
        <strain evidence="1">NBC_00303</strain>
    </source>
</reference>
<sequence length="64" mass="7199">MLLDVQGKKACWRTLETLAHTDERLSTEHLDALAERAEKQLVLLEELRIAAVTQALCPQPSSTR</sequence>
<protein>
    <submittedName>
        <fullName evidence="1">Uncharacterized protein</fullName>
    </submittedName>
</protein>
<gene>
    <name evidence="1" type="ORF">OHA91_04995</name>
</gene>
<name>A0ABZ1Q6F8_9ACTN</name>
<dbReference type="RefSeq" id="WP_266494832.1">
    <property type="nucleotide sequence ID" value="NZ_CP108036.1"/>
</dbReference>
<dbReference type="Proteomes" id="UP001432312">
    <property type="component" value="Chromosome"/>
</dbReference>